<name>A0AA36G4J3_9BILA</name>
<keyword evidence="3" id="KW-1185">Reference proteome</keyword>
<dbReference type="PANTHER" id="PTHR14374:SF0">
    <property type="entry name" value="TRAFFICKING PROTEIN PARTICLE COMPLEX SUBUNIT 11"/>
    <property type="match status" value="1"/>
</dbReference>
<evidence type="ECO:0000259" key="1">
    <source>
        <dbReference type="Pfam" id="PF11817"/>
    </source>
</evidence>
<dbReference type="Pfam" id="PF11817">
    <property type="entry name" value="Foie-gras_1"/>
    <property type="match status" value="1"/>
</dbReference>
<evidence type="ECO:0000313" key="3">
    <source>
        <dbReference type="Proteomes" id="UP001177023"/>
    </source>
</evidence>
<dbReference type="GO" id="GO:0005737">
    <property type="term" value="C:cytoplasm"/>
    <property type="evidence" value="ECO:0007669"/>
    <property type="project" value="TreeGrafter"/>
</dbReference>
<dbReference type="EMBL" id="CATQJA010002654">
    <property type="protein sequence ID" value="CAJ0578792.1"/>
    <property type="molecule type" value="Genomic_DNA"/>
</dbReference>
<reference evidence="2" key="1">
    <citation type="submission" date="2023-06" db="EMBL/GenBank/DDBJ databases">
        <authorList>
            <person name="Delattre M."/>
        </authorList>
    </citation>
    <scope>NUCLEOTIDE SEQUENCE</scope>
    <source>
        <strain evidence="2">AF72</strain>
    </source>
</reference>
<feature type="domain" description="Trafficking protein particle complex subunit 11" evidence="1">
    <location>
        <begin position="253"/>
        <end position="483"/>
    </location>
</feature>
<dbReference type="InterPro" id="IPR021773">
    <property type="entry name" value="TPC11"/>
</dbReference>
<protein>
    <recommendedName>
        <fullName evidence="1">Trafficking protein particle complex subunit 11 domain-containing protein</fullName>
    </recommendedName>
</protein>
<dbReference type="PANTHER" id="PTHR14374">
    <property type="entry name" value="FOIE GRAS"/>
    <property type="match status" value="1"/>
</dbReference>
<feature type="non-terminal residue" evidence="2">
    <location>
        <position position="1"/>
    </location>
</feature>
<gene>
    <name evidence="2" type="ORF">MSPICULIGERA_LOCUS17033</name>
</gene>
<organism evidence="2 3">
    <name type="scientific">Mesorhabditis spiculigera</name>
    <dbReference type="NCBI Taxonomy" id="96644"/>
    <lineage>
        <taxon>Eukaryota</taxon>
        <taxon>Metazoa</taxon>
        <taxon>Ecdysozoa</taxon>
        <taxon>Nematoda</taxon>
        <taxon>Chromadorea</taxon>
        <taxon>Rhabditida</taxon>
        <taxon>Rhabditina</taxon>
        <taxon>Rhabditomorpha</taxon>
        <taxon>Rhabditoidea</taxon>
        <taxon>Rhabditidae</taxon>
        <taxon>Mesorhabditinae</taxon>
        <taxon>Mesorhabditis</taxon>
    </lineage>
</organism>
<dbReference type="Proteomes" id="UP001177023">
    <property type="component" value="Unassembled WGS sequence"/>
</dbReference>
<comment type="caution">
    <text evidence="2">The sequence shown here is derived from an EMBL/GenBank/DDBJ whole genome shotgun (WGS) entry which is preliminary data.</text>
</comment>
<dbReference type="AlphaFoldDB" id="A0AA36G4J3"/>
<proteinExistence type="predicted"/>
<evidence type="ECO:0000313" key="2">
    <source>
        <dbReference type="EMBL" id="CAJ0578792.1"/>
    </source>
</evidence>
<sequence>MEPAQLGELTNRPRPLILFTGLDLSNRPIHFNLVNEFRQRASELPPFNIRALVSGEELPHHQKRSNKGKGYLSREWLEKYRNEVPALVVLYLDLDWDHPSWREKLLEAKGKVESLRSFQEHYKSNLIVVLLQEKIATYPAEAQHRSDEFCLECRLTPKQLFVIRTGSELVTYVHKLGNVFHEMTPTFYQSRQKVVRARVIPHNSVPLLIRQHFKLGFLAEFRQDTHTALRYYKSAYDHCLSERFSAENRDQYELRNVASLLTYKIFDLNFAHNAPREAINFFNKHMVDFFHNDPGAIPTRSLAQVEYDWWRSAQAMNFANLFDRAVANGLTAVAGVNPGTFIEIAAHYYGSANRTISEIKINRPHVAYPQPDPLIAAKSEFFGQRAPALTGSVPDPQLVVRALELKANENYAAHIELLESAGTHFKKYDCTRLQQKLAIEIAEVYAASGRTKDTINQLAVVLKEGMLPAELQVVLLKKVLWYAYNDVAVPETFLAALQLARLEPLNDERTQYEAIAADILNGKAAINPYSADMAEERKNQLAHFWENAMSQLTATGLKVNCSKLTTLIEVAASFPNNKTKVDVETVPCCLKVTNYGNKVLNFKGFSIFCEIYEPSEKPIKGVKGKQYPFAIKKEEIVVPPNSTKKVDVRTAIKENELLGELWRENTRIKLSSVWLEARSESGIPVMLTWDDSCISESLDDFAADELQTLSITAPSGGIVNAGEKVVNCLLGEVYSKELIIRNDSNIICSNVRLEYIPGTQPSINSLPVLFADDQNHLGGELSVFITNTLNPGEQMSHKGFRFSPQLNGSMILNLKMTYITPKGQKKTEDFPITIIADEPFSVRSQILTPSGIGVTNVLNTSPHLLKVDLKTNATIQIKDVQWLMADIVDDSAPRLSTPEEHEAIFRKDMVVSYCTSLVTNVKNYEGDETPLGRIVVYWKRADKESEAYVRSVIPLCRTFIAKCPISIRAVVYSKTAEMKRPLDVTYFLCNNTNSPIDVSVSFDVANTFLLYGRLTENLTLLPNAPQRVNIAVMGLSAGRFSFPRIQLRSPTITDSVMVDCQRNIPSTIHIVYPDKRQPVRETSPKIAN</sequence>
<accession>A0AA36G4J3</accession>